<evidence type="ECO:0000313" key="2">
    <source>
        <dbReference type="EMBL" id="MBN7821686.1"/>
    </source>
</evidence>
<keyword evidence="1" id="KW-1133">Transmembrane helix</keyword>
<reference evidence="2 3" key="1">
    <citation type="submission" date="2021-03" db="EMBL/GenBank/DDBJ databases">
        <title>novel species isolated from a fishpond in China.</title>
        <authorList>
            <person name="Lu H."/>
            <person name="Cai Z."/>
        </authorList>
    </citation>
    <scope>NUCLEOTIDE SEQUENCE [LARGE SCALE GENOMIC DNA]</scope>
    <source>
        <strain evidence="2 3">Y57</strain>
    </source>
</reference>
<feature type="transmembrane region" description="Helical" evidence="1">
    <location>
        <begin position="151"/>
        <end position="170"/>
    </location>
</feature>
<dbReference type="Proteomes" id="UP000663992">
    <property type="component" value="Unassembled WGS sequence"/>
</dbReference>
<name>A0ABS3CZY7_9ALTE</name>
<keyword evidence="3" id="KW-1185">Reference proteome</keyword>
<evidence type="ECO:0000313" key="3">
    <source>
        <dbReference type="Proteomes" id="UP000663992"/>
    </source>
</evidence>
<accession>A0ABS3CZY7</accession>
<keyword evidence="1" id="KW-0472">Membrane</keyword>
<feature type="transmembrane region" description="Helical" evidence="1">
    <location>
        <begin position="37"/>
        <end position="58"/>
    </location>
</feature>
<feature type="transmembrane region" description="Helical" evidence="1">
    <location>
        <begin position="64"/>
        <end position="84"/>
    </location>
</feature>
<dbReference type="RefSeq" id="WP_206595653.1">
    <property type="nucleotide sequence ID" value="NZ_JAFKCS010000021.1"/>
</dbReference>
<keyword evidence="1" id="KW-0812">Transmembrane</keyword>
<evidence type="ECO:0008006" key="4">
    <source>
        <dbReference type="Google" id="ProtNLM"/>
    </source>
</evidence>
<comment type="caution">
    <text evidence="2">The sequence shown here is derived from an EMBL/GenBank/DDBJ whole genome shotgun (WGS) entry which is preliminary data.</text>
</comment>
<dbReference type="EMBL" id="JAFKCS010000021">
    <property type="protein sequence ID" value="MBN7821686.1"/>
    <property type="molecule type" value="Genomic_DNA"/>
</dbReference>
<feature type="transmembrane region" description="Helical" evidence="1">
    <location>
        <begin position="120"/>
        <end position="139"/>
    </location>
</feature>
<sequence length="191" mass="22942">MSDNRDPLLQNWQSQQVDLPDLAELKAKWRKERFKQWIYVLLDWLSVVFVAVVILYFLPKKELVQIWMVAIFVFTFAAAAWNTWLRRLSLFRSRDNLHEHLQTLRQQNLNNIRLARFTQWGLVIMLISVAVLLLATWYQEQPPWEAFQMRLLRVFAWVGGVCALGWWWTIRILKKAQQQLEWLDSIEQSSL</sequence>
<proteinExistence type="predicted"/>
<organism evidence="2 3">
    <name type="scientific">Bowmanella yangjiangensis</name>
    <dbReference type="NCBI Taxonomy" id="2811230"/>
    <lineage>
        <taxon>Bacteria</taxon>
        <taxon>Pseudomonadati</taxon>
        <taxon>Pseudomonadota</taxon>
        <taxon>Gammaproteobacteria</taxon>
        <taxon>Alteromonadales</taxon>
        <taxon>Alteromonadaceae</taxon>
        <taxon>Bowmanella</taxon>
    </lineage>
</organism>
<gene>
    <name evidence="2" type="ORF">J0A65_17590</name>
</gene>
<evidence type="ECO:0000256" key="1">
    <source>
        <dbReference type="SAM" id="Phobius"/>
    </source>
</evidence>
<protein>
    <recommendedName>
        <fullName evidence="4">RDD domain-containing protein</fullName>
    </recommendedName>
</protein>